<dbReference type="AlphaFoldDB" id="A0AAD8XRY7"/>
<dbReference type="EMBL" id="JATAAI010000076">
    <property type="protein sequence ID" value="KAK1732286.1"/>
    <property type="molecule type" value="Genomic_DNA"/>
</dbReference>
<proteinExistence type="predicted"/>
<gene>
    <name evidence="2" type="ORF">QTG54_017021</name>
</gene>
<keyword evidence="1" id="KW-0732">Signal</keyword>
<sequence>MKSHLFSTAAVILLSAVSGALTAEESNLRGAATSISEDYFDLEDYELDSADEEEGFLADPCGDNRTNRLCRSNPRCEVTRDGSCRQKLDICTGLSRNECNSRERRNNCRFVQHRGEVGFCERNASCDRKNREQCNDASPDCRWDSGGCVRKHEGRSSGPKGPCEDMSERQCDRAKHCMTSTVGSSRRDCVPNLLGELLDTEGMKED</sequence>
<evidence type="ECO:0000313" key="2">
    <source>
        <dbReference type="EMBL" id="KAK1732286.1"/>
    </source>
</evidence>
<comment type="caution">
    <text evidence="2">The sequence shown here is derived from an EMBL/GenBank/DDBJ whole genome shotgun (WGS) entry which is preliminary data.</text>
</comment>
<protein>
    <recommendedName>
        <fullName evidence="4">Dickkopf N-terminal cysteine-rich domain-containing protein</fullName>
    </recommendedName>
</protein>
<evidence type="ECO:0000256" key="1">
    <source>
        <dbReference type="SAM" id="SignalP"/>
    </source>
</evidence>
<dbReference type="Proteomes" id="UP001224775">
    <property type="component" value="Unassembled WGS sequence"/>
</dbReference>
<evidence type="ECO:0000313" key="3">
    <source>
        <dbReference type="Proteomes" id="UP001224775"/>
    </source>
</evidence>
<keyword evidence="3" id="KW-1185">Reference proteome</keyword>
<feature type="chain" id="PRO_5042158600" description="Dickkopf N-terminal cysteine-rich domain-containing protein" evidence="1">
    <location>
        <begin position="23"/>
        <end position="206"/>
    </location>
</feature>
<name>A0AAD8XRY7_9STRA</name>
<feature type="signal peptide" evidence="1">
    <location>
        <begin position="1"/>
        <end position="22"/>
    </location>
</feature>
<evidence type="ECO:0008006" key="4">
    <source>
        <dbReference type="Google" id="ProtNLM"/>
    </source>
</evidence>
<reference evidence="2" key="1">
    <citation type="submission" date="2023-06" db="EMBL/GenBank/DDBJ databases">
        <title>Survivors Of The Sea: Transcriptome response of Skeletonema marinoi to long-term dormancy.</title>
        <authorList>
            <person name="Pinder M.I.M."/>
            <person name="Kourtchenko O."/>
            <person name="Robertson E.K."/>
            <person name="Larsson T."/>
            <person name="Maumus F."/>
            <person name="Osuna-Cruz C.M."/>
            <person name="Vancaester E."/>
            <person name="Stenow R."/>
            <person name="Vandepoele K."/>
            <person name="Ploug H."/>
            <person name="Bruchert V."/>
            <person name="Godhe A."/>
            <person name="Topel M."/>
        </authorList>
    </citation>
    <scope>NUCLEOTIDE SEQUENCE</scope>
    <source>
        <strain evidence="2">R05AC</strain>
    </source>
</reference>
<accession>A0AAD8XRY7</accession>
<organism evidence="2 3">
    <name type="scientific">Skeletonema marinoi</name>
    <dbReference type="NCBI Taxonomy" id="267567"/>
    <lineage>
        <taxon>Eukaryota</taxon>
        <taxon>Sar</taxon>
        <taxon>Stramenopiles</taxon>
        <taxon>Ochrophyta</taxon>
        <taxon>Bacillariophyta</taxon>
        <taxon>Coscinodiscophyceae</taxon>
        <taxon>Thalassiosirophycidae</taxon>
        <taxon>Thalassiosirales</taxon>
        <taxon>Skeletonemataceae</taxon>
        <taxon>Skeletonema</taxon>
        <taxon>Skeletonema marinoi-dohrnii complex</taxon>
    </lineage>
</organism>